<evidence type="ECO:0000259" key="5">
    <source>
        <dbReference type="PROSITE" id="PS50977"/>
    </source>
</evidence>
<evidence type="ECO:0000256" key="3">
    <source>
        <dbReference type="ARBA" id="ARBA00023163"/>
    </source>
</evidence>
<keyword evidence="3" id="KW-0804">Transcription</keyword>
<dbReference type="PRINTS" id="PR00455">
    <property type="entry name" value="HTHTETR"/>
</dbReference>
<feature type="domain" description="HTH tetR-type" evidence="5">
    <location>
        <begin position="16"/>
        <end position="76"/>
    </location>
</feature>
<evidence type="ECO:0000256" key="1">
    <source>
        <dbReference type="ARBA" id="ARBA00023015"/>
    </source>
</evidence>
<keyword evidence="7" id="KW-1185">Reference proteome</keyword>
<dbReference type="PANTHER" id="PTHR47506:SF1">
    <property type="entry name" value="HTH-TYPE TRANSCRIPTIONAL REGULATOR YJDC"/>
    <property type="match status" value="1"/>
</dbReference>
<evidence type="ECO:0000313" key="7">
    <source>
        <dbReference type="Proteomes" id="UP000474967"/>
    </source>
</evidence>
<dbReference type="EMBL" id="JAAGWY010000001">
    <property type="protein sequence ID" value="NEN04712.1"/>
    <property type="molecule type" value="Genomic_DNA"/>
</dbReference>
<dbReference type="InterPro" id="IPR036271">
    <property type="entry name" value="Tet_transcr_reg_TetR-rel_C_sf"/>
</dbReference>
<dbReference type="AlphaFoldDB" id="A0A6L9XTI0"/>
<evidence type="ECO:0000313" key="6">
    <source>
        <dbReference type="EMBL" id="NEN04712.1"/>
    </source>
</evidence>
<dbReference type="Pfam" id="PF21993">
    <property type="entry name" value="TetR_C_13_2"/>
    <property type="match status" value="1"/>
</dbReference>
<reference evidence="6 7" key="1">
    <citation type="journal article" date="2014" name="J. Microbiol.">
        <title>Diaminobutyricibacter tongyongensis gen. nov., sp. nov. and Homoserinibacter gongjuensis gen. nov., sp. nov. belong to the family Microbacteriaceae.</title>
        <authorList>
            <person name="Kim S.J."/>
            <person name="Ahn J.H."/>
            <person name="Weon H.Y."/>
            <person name="Hamada M."/>
            <person name="Suzuki K."/>
            <person name="Kwon S.W."/>
        </authorList>
    </citation>
    <scope>NUCLEOTIDE SEQUENCE [LARGE SCALE GENOMIC DNA]</scope>
    <source>
        <strain evidence="6 7">NBRC 108724</strain>
    </source>
</reference>
<name>A0A6L9XTI0_9MICO</name>
<dbReference type="InterPro" id="IPR054156">
    <property type="entry name" value="YxaF_TetR_C"/>
</dbReference>
<comment type="caution">
    <text evidence="6">The sequence shown here is derived from an EMBL/GenBank/DDBJ whole genome shotgun (WGS) entry which is preliminary data.</text>
</comment>
<protein>
    <submittedName>
        <fullName evidence="6">TetR/AcrR family transcriptional regulator</fullName>
    </submittedName>
</protein>
<dbReference type="Proteomes" id="UP000474967">
    <property type="component" value="Unassembled WGS sequence"/>
</dbReference>
<keyword evidence="1" id="KW-0805">Transcription regulation</keyword>
<feature type="DNA-binding region" description="H-T-H motif" evidence="4">
    <location>
        <begin position="39"/>
        <end position="58"/>
    </location>
</feature>
<sequence length="207" mass="22259">MSTTEVSAGPKTSKGQATRARIVDAAAALVFERGVARTSLDDVGVAARVGKSQIYHYFADKSSLISAVIERQTDSVLAELTPFSLDSWDAWSMWRIHMVAMQLDNQCAGGCPIGSIANEMADFDEEARSILVDSFDRWEKAFEQGIVAMRTEGLLRAEIEPNIVAAAILSSVQGGLLLCKTQKDTAPLEASLDAAIAYLRSFAAGRA</sequence>
<evidence type="ECO:0000256" key="2">
    <source>
        <dbReference type="ARBA" id="ARBA00023125"/>
    </source>
</evidence>
<dbReference type="InterPro" id="IPR009057">
    <property type="entry name" value="Homeodomain-like_sf"/>
</dbReference>
<dbReference type="SUPFAM" id="SSF46689">
    <property type="entry name" value="Homeodomain-like"/>
    <property type="match status" value="1"/>
</dbReference>
<dbReference type="SUPFAM" id="SSF48498">
    <property type="entry name" value="Tetracyclin repressor-like, C-terminal domain"/>
    <property type="match status" value="1"/>
</dbReference>
<dbReference type="GO" id="GO:0003677">
    <property type="term" value="F:DNA binding"/>
    <property type="evidence" value="ECO:0007669"/>
    <property type="project" value="UniProtKB-UniRule"/>
</dbReference>
<dbReference type="PROSITE" id="PS50977">
    <property type="entry name" value="HTH_TETR_2"/>
    <property type="match status" value="1"/>
</dbReference>
<dbReference type="InterPro" id="IPR001647">
    <property type="entry name" value="HTH_TetR"/>
</dbReference>
<dbReference type="RefSeq" id="WP_163287812.1">
    <property type="nucleotide sequence ID" value="NZ_JAAGWY010000001.1"/>
</dbReference>
<accession>A0A6L9XTI0</accession>
<evidence type="ECO:0000256" key="4">
    <source>
        <dbReference type="PROSITE-ProRule" id="PRU00335"/>
    </source>
</evidence>
<dbReference type="PANTHER" id="PTHR47506">
    <property type="entry name" value="TRANSCRIPTIONAL REGULATORY PROTEIN"/>
    <property type="match status" value="1"/>
</dbReference>
<organism evidence="6 7">
    <name type="scientific">Leifsonia tongyongensis</name>
    <dbReference type="NCBI Taxonomy" id="1268043"/>
    <lineage>
        <taxon>Bacteria</taxon>
        <taxon>Bacillati</taxon>
        <taxon>Actinomycetota</taxon>
        <taxon>Actinomycetes</taxon>
        <taxon>Micrococcales</taxon>
        <taxon>Microbacteriaceae</taxon>
        <taxon>Leifsonia</taxon>
    </lineage>
</organism>
<gene>
    <name evidence="6" type="ORF">G3T36_02405</name>
</gene>
<proteinExistence type="predicted"/>
<dbReference type="Gene3D" id="1.10.357.10">
    <property type="entry name" value="Tetracycline Repressor, domain 2"/>
    <property type="match status" value="1"/>
</dbReference>
<dbReference type="Pfam" id="PF00440">
    <property type="entry name" value="TetR_N"/>
    <property type="match status" value="1"/>
</dbReference>
<keyword evidence="2 4" id="KW-0238">DNA-binding</keyword>